<keyword evidence="3" id="KW-1003">Cell membrane</keyword>
<dbReference type="PROSITE" id="PS50850">
    <property type="entry name" value="MFS"/>
    <property type="match status" value="1"/>
</dbReference>
<feature type="transmembrane region" description="Helical" evidence="7">
    <location>
        <begin position="76"/>
        <end position="101"/>
    </location>
</feature>
<organism evidence="9 10">
    <name type="scientific">Lactococcus garvieae</name>
    <dbReference type="NCBI Taxonomy" id="1363"/>
    <lineage>
        <taxon>Bacteria</taxon>
        <taxon>Bacillati</taxon>
        <taxon>Bacillota</taxon>
        <taxon>Bacilli</taxon>
        <taxon>Lactobacillales</taxon>
        <taxon>Streptococcaceae</taxon>
        <taxon>Lactococcus</taxon>
    </lineage>
</organism>
<feature type="transmembrane region" description="Helical" evidence="7">
    <location>
        <begin position="107"/>
        <end position="127"/>
    </location>
</feature>
<comment type="subcellular location">
    <subcellularLocation>
        <location evidence="1">Cell membrane</location>
        <topology evidence="1">Multi-pass membrane protein</topology>
    </subcellularLocation>
</comment>
<evidence type="ECO:0000256" key="4">
    <source>
        <dbReference type="ARBA" id="ARBA00022692"/>
    </source>
</evidence>
<feature type="transmembrane region" description="Helical" evidence="7">
    <location>
        <begin position="294"/>
        <end position="321"/>
    </location>
</feature>
<dbReference type="SUPFAM" id="SSF103473">
    <property type="entry name" value="MFS general substrate transporter"/>
    <property type="match status" value="2"/>
</dbReference>
<feature type="transmembrane region" description="Helical" evidence="7">
    <location>
        <begin position="353"/>
        <end position="370"/>
    </location>
</feature>
<keyword evidence="4 7" id="KW-0812">Transmembrane</keyword>
<feature type="domain" description="Major facilitator superfamily (MFS) profile" evidence="8">
    <location>
        <begin position="7"/>
        <end position="466"/>
    </location>
</feature>
<feature type="transmembrane region" description="Helical" evidence="7">
    <location>
        <begin position="328"/>
        <end position="347"/>
    </location>
</feature>
<dbReference type="GO" id="GO:0022857">
    <property type="term" value="F:transmembrane transporter activity"/>
    <property type="evidence" value="ECO:0007669"/>
    <property type="project" value="InterPro"/>
</dbReference>
<feature type="transmembrane region" description="Helical" evidence="7">
    <location>
        <begin position="265"/>
        <end position="288"/>
    </location>
</feature>
<dbReference type="InterPro" id="IPR036259">
    <property type="entry name" value="MFS_trans_sf"/>
</dbReference>
<dbReference type="InterPro" id="IPR004638">
    <property type="entry name" value="EmrB-like"/>
</dbReference>
<dbReference type="CDD" id="cd17321">
    <property type="entry name" value="MFS_MMR_MDR_like"/>
    <property type="match status" value="1"/>
</dbReference>
<feature type="transmembrane region" description="Helical" evidence="7">
    <location>
        <begin position="401"/>
        <end position="421"/>
    </location>
</feature>
<evidence type="ECO:0000256" key="1">
    <source>
        <dbReference type="ARBA" id="ARBA00004651"/>
    </source>
</evidence>
<evidence type="ECO:0000256" key="6">
    <source>
        <dbReference type="ARBA" id="ARBA00023136"/>
    </source>
</evidence>
<dbReference type="PRINTS" id="PR01036">
    <property type="entry name" value="TCRTETB"/>
</dbReference>
<dbReference type="PANTHER" id="PTHR42718">
    <property type="entry name" value="MAJOR FACILITATOR SUPERFAMILY MULTIDRUG TRANSPORTER MFSC"/>
    <property type="match status" value="1"/>
</dbReference>
<proteinExistence type="predicted"/>
<dbReference type="InterPro" id="IPR020846">
    <property type="entry name" value="MFS_dom"/>
</dbReference>
<dbReference type="GO" id="GO:0005886">
    <property type="term" value="C:plasma membrane"/>
    <property type="evidence" value="ECO:0007669"/>
    <property type="project" value="UniProtKB-SubCell"/>
</dbReference>
<dbReference type="Pfam" id="PF07690">
    <property type="entry name" value="MFS_1"/>
    <property type="match status" value="2"/>
</dbReference>
<feature type="transmembrane region" description="Helical" evidence="7">
    <location>
        <begin position="163"/>
        <end position="183"/>
    </location>
</feature>
<reference evidence="9 10" key="1">
    <citation type="submission" date="2016-10" db="EMBL/GenBank/DDBJ databases">
        <authorList>
            <person name="de Groot N.N."/>
        </authorList>
    </citation>
    <scope>NUCLEOTIDE SEQUENCE [LARGE SCALE GENOMIC DNA]</scope>
    <source>
        <strain evidence="9 10">M79</strain>
    </source>
</reference>
<evidence type="ECO:0000256" key="7">
    <source>
        <dbReference type="SAM" id="Phobius"/>
    </source>
</evidence>
<dbReference type="InterPro" id="IPR011701">
    <property type="entry name" value="MFS"/>
</dbReference>
<dbReference type="AlphaFoldDB" id="A0A1I4G5E1"/>
<evidence type="ECO:0000313" key="10">
    <source>
        <dbReference type="Proteomes" id="UP000181969"/>
    </source>
</evidence>
<dbReference type="RefSeq" id="WP_074750695.1">
    <property type="nucleotide sequence ID" value="NZ_CAXVJC010000002.1"/>
</dbReference>
<feature type="transmembrane region" description="Helical" evidence="7">
    <location>
        <begin position="195"/>
        <end position="214"/>
    </location>
</feature>
<sequence length="475" mass="51697">MKNRTKVLLTIGLFTLMSTLDGSIVNIALPTMARELNVSTSQITWVVTIYLIVISAIILIFGRLADLIGKTTVTRWGWTIFIVGSLLAGLNIGLGLPFLLFARVVQAIGASMFMATSFGIVAQVFPVESRARAMSITSMFVSVGSIAGPALGGLILQVASWNYIFWINVPIGILAWIFGSRALPEDEGQGSIKEVDLSGGLQMTAVIVLLFMALNFGQTLGWNNPLLLLGVALGFILFISFIFTERRKEKPLLDLGIFKNRLFSLSLLMSLLNFTVAMFASILLPFYLQDYRDYAPGAAGFIMMAYPAAMLIVSPIAGALADKIDKELITFVGISGIVLSQIGYLLIRADSPQWWVVAILLLQGASMGAFQSPNNALIMETVERKYLGIAGSVNSLIRNMAFVLGTSVATIILFLSMSSQLGYTVRTYLPEHPDTFLQGMHMAFVCSLILTSISWVLAGVRLLGRKKIKEHLSEG</sequence>
<dbReference type="Proteomes" id="UP000181969">
    <property type="component" value="Unassembled WGS sequence"/>
</dbReference>
<name>A0A1I4G5E1_9LACT</name>
<dbReference type="PANTHER" id="PTHR42718:SF46">
    <property type="entry name" value="BLR6921 PROTEIN"/>
    <property type="match status" value="1"/>
</dbReference>
<evidence type="ECO:0000256" key="2">
    <source>
        <dbReference type="ARBA" id="ARBA00022448"/>
    </source>
</evidence>
<evidence type="ECO:0000256" key="5">
    <source>
        <dbReference type="ARBA" id="ARBA00022989"/>
    </source>
</evidence>
<dbReference type="EMBL" id="FOTJ01000003">
    <property type="protein sequence ID" value="SFL24301.1"/>
    <property type="molecule type" value="Genomic_DNA"/>
</dbReference>
<evidence type="ECO:0000256" key="3">
    <source>
        <dbReference type="ARBA" id="ARBA00022475"/>
    </source>
</evidence>
<feature type="transmembrane region" description="Helical" evidence="7">
    <location>
        <begin position="139"/>
        <end position="157"/>
    </location>
</feature>
<keyword evidence="6 7" id="KW-0472">Membrane</keyword>
<feature type="transmembrane region" description="Helical" evidence="7">
    <location>
        <begin position="43"/>
        <end position="64"/>
    </location>
</feature>
<dbReference type="OrthoDB" id="9812221at2"/>
<protein>
    <submittedName>
        <fullName evidence="9">Drug resistance transporter, EmrB/QacA subfamily</fullName>
    </submittedName>
</protein>
<accession>A0A1I4G5E1</accession>
<keyword evidence="2" id="KW-0813">Transport</keyword>
<dbReference type="Gene3D" id="1.20.1720.10">
    <property type="entry name" value="Multidrug resistance protein D"/>
    <property type="match status" value="1"/>
</dbReference>
<feature type="transmembrane region" description="Helical" evidence="7">
    <location>
        <begin position="226"/>
        <end position="244"/>
    </location>
</feature>
<evidence type="ECO:0000313" key="9">
    <source>
        <dbReference type="EMBL" id="SFL24301.1"/>
    </source>
</evidence>
<feature type="transmembrane region" description="Helical" evidence="7">
    <location>
        <begin position="441"/>
        <end position="463"/>
    </location>
</feature>
<gene>
    <name evidence="9" type="ORF">SAMN05216438_10329</name>
</gene>
<keyword evidence="5 7" id="KW-1133">Transmembrane helix</keyword>
<dbReference type="Gene3D" id="1.20.1250.20">
    <property type="entry name" value="MFS general substrate transporter like domains"/>
    <property type="match status" value="1"/>
</dbReference>
<evidence type="ECO:0000259" key="8">
    <source>
        <dbReference type="PROSITE" id="PS50850"/>
    </source>
</evidence>
<dbReference type="NCBIfam" id="TIGR00711">
    <property type="entry name" value="efflux_EmrB"/>
    <property type="match status" value="1"/>
</dbReference>